<gene>
    <name evidence="2" type="ORF">SAMN02745120_0687</name>
</gene>
<keyword evidence="3" id="KW-1185">Reference proteome</keyword>
<dbReference type="AlphaFoldDB" id="A0A1T5A2C5"/>
<evidence type="ECO:0000313" key="2">
    <source>
        <dbReference type="EMBL" id="SKB29096.1"/>
    </source>
</evidence>
<dbReference type="OrthoDB" id="1758253at2"/>
<dbReference type="EMBL" id="FUYN01000001">
    <property type="protein sequence ID" value="SKB29096.1"/>
    <property type="molecule type" value="Genomic_DNA"/>
</dbReference>
<evidence type="ECO:0000313" key="3">
    <source>
        <dbReference type="Proteomes" id="UP000243406"/>
    </source>
</evidence>
<sequence length="299" mass="33692">MERKIISLPCGASVGGDSFVQVMAAEVSGIKSNLKLEMEVMNLHSRALVALDYEVVFYNSILEKLNNDTYIISQKDFVIQSGDIGSIGKFFIPGEFSDARKVDIILVRGFFEDGNALDLKYENSEMVVLEALDNKQKSLLKDKAGEDAISLAQNNDLSWRCVCGYFNDKNSSVCGNCERSKIEVLEKYSSIDIFIKDEEKTDVIEEEIADDVFEKQSDLDNIDTVAQATIETQGKNKPKKDKVKKEKKIKVKKEKTNKTESKMNGIILKFKSLEKKSKLLLSGSFILLLVSILIWLLFR</sequence>
<keyword evidence="1" id="KW-1133">Transmembrane helix</keyword>
<keyword evidence="1" id="KW-0812">Transmembrane</keyword>
<protein>
    <submittedName>
        <fullName evidence="2">Uncharacterized protein</fullName>
    </submittedName>
</protein>
<proteinExistence type="predicted"/>
<keyword evidence="1" id="KW-0472">Membrane</keyword>
<dbReference type="RefSeq" id="WP_079588639.1">
    <property type="nucleotide sequence ID" value="NZ_FUYN01000001.1"/>
</dbReference>
<name>A0A1T5A2C5_9FIRM</name>
<feature type="transmembrane region" description="Helical" evidence="1">
    <location>
        <begin position="279"/>
        <end position="298"/>
    </location>
</feature>
<dbReference type="Proteomes" id="UP000243406">
    <property type="component" value="Unassembled WGS sequence"/>
</dbReference>
<evidence type="ECO:0000256" key="1">
    <source>
        <dbReference type="SAM" id="Phobius"/>
    </source>
</evidence>
<organism evidence="2 3">
    <name type="scientific">Acetoanaerobium noterae</name>
    <dbReference type="NCBI Taxonomy" id="745369"/>
    <lineage>
        <taxon>Bacteria</taxon>
        <taxon>Bacillati</taxon>
        <taxon>Bacillota</taxon>
        <taxon>Clostridia</taxon>
        <taxon>Peptostreptococcales</taxon>
        <taxon>Filifactoraceae</taxon>
        <taxon>Acetoanaerobium</taxon>
    </lineage>
</organism>
<reference evidence="3" key="1">
    <citation type="submission" date="2017-02" db="EMBL/GenBank/DDBJ databases">
        <authorList>
            <person name="Varghese N."/>
            <person name="Submissions S."/>
        </authorList>
    </citation>
    <scope>NUCLEOTIDE SEQUENCE [LARGE SCALE GENOMIC DNA]</scope>
    <source>
        <strain evidence="3">ATCC 35199</strain>
    </source>
</reference>
<accession>A0A1T5A2C5</accession>